<evidence type="ECO:0000313" key="2">
    <source>
        <dbReference type="EMBL" id="NEA23787.1"/>
    </source>
</evidence>
<evidence type="ECO:0000313" key="3">
    <source>
        <dbReference type="Proteomes" id="UP000475532"/>
    </source>
</evidence>
<dbReference type="RefSeq" id="WP_163056464.1">
    <property type="nucleotide sequence ID" value="NZ_JAAGLI010000377.1"/>
</dbReference>
<name>A0A6L9QE63_9ACTN</name>
<dbReference type="AlphaFoldDB" id="A0A6L9QE63"/>
<dbReference type="InterPro" id="IPR003018">
    <property type="entry name" value="GAF"/>
</dbReference>
<dbReference type="Gene3D" id="3.30.450.40">
    <property type="match status" value="1"/>
</dbReference>
<dbReference type="InterPro" id="IPR029016">
    <property type="entry name" value="GAF-like_dom_sf"/>
</dbReference>
<gene>
    <name evidence="2" type="ORF">G3I70_14990</name>
</gene>
<dbReference type="PANTHER" id="PTHR43102:SF2">
    <property type="entry name" value="GAF DOMAIN-CONTAINING PROTEIN"/>
    <property type="match status" value="1"/>
</dbReference>
<dbReference type="SUPFAM" id="SSF55781">
    <property type="entry name" value="GAF domain-like"/>
    <property type="match status" value="1"/>
</dbReference>
<dbReference type="Pfam" id="PF01590">
    <property type="entry name" value="GAF"/>
    <property type="match status" value="1"/>
</dbReference>
<sequence>MRYDADSGLHVDNWHDTAEQRLKMLAELGLDGTPDAEFDRFAAQVSAAFAAELGAEGQGLYAMVNLFLREQQTFAGLHNPPGARPADRTMAPDHGFCPEMLDRTKALVLADVCAKPQFASNPVVDRLGVRTYAGAPLILGPTDTVVGSVCVIGTRPMPNQTRQTSLALIKRHRDALLKLLDQRGRADGRLGTSYQGG</sequence>
<organism evidence="2 3">
    <name type="scientific">Actinomadura bangladeshensis</name>
    <dbReference type="NCBI Taxonomy" id="453573"/>
    <lineage>
        <taxon>Bacteria</taxon>
        <taxon>Bacillati</taxon>
        <taxon>Actinomycetota</taxon>
        <taxon>Actinomycetes</taxon>
        <taxon>Streptosporangiales</taxon>
        <taxon>Thermomonosporaceae</taxon>
        <taxon>Actinomadura</taxon>
    </lineage>
</organism>
<evidence type="ECO:0000259" key="1">
    <source>
        <dbReference type="Pfam" id="PF01590"/>
    </source>
</evidence>
<dbReference type="Proteomes" id="UP000475532">
    <property type="component" value="Unassembled WGS sequence"/>
</dbReference>
<protein>
    <submittedName>
        <fullName evidence="2">GAF domain-containing protein</fullName>
    </submittedName>
</protein>
<proteinExistence type="predicted"/>
<accession>A0A6L9QE63</accession>
<reference evidence="2 3" key="1">
    <citation type="submission" date="2020-01" db="EMBL/GenBank/DDBJ databases">
        <title>Insect and environment-associated Actinomycetes.</title>
        <authorList>
            <person name="Currrie C."/>
            <person name="Chevrette M."/>
            <person name="Carlson C."/>
            <person name="Stubbendieck R."/>
            <person name="Wendt-Pienkowski E."/>
        </authorList>
    </citation>
    <scope>NUCLEOTIDE SEQUENCE [LARGE SCALE GENOMIC DNA]</scope>
    <source>
        <strain evidence="2 3">SID10258</strain>
    </source>
</reference>
<dbReference type="PANTHER" id="PTHR43102">
    <property type="entry name" value="SLR1143 PROTEIN"/>
    <property type="match status" value="1"/>
</dbReference>
<comment type="caution">
    <text evidence="2">The sequence shown here is derived from an EMBL/GenBank/DDBJ whole genome shotgun (WGS) entry which is preliminary data.</text>
</comment>
<feature type="domain" description="GAF" evidence="1">
    <location>
        <begin position="67"/>
        <end position="158"/>
    </location>
</feature>
<dbReference type="EMBL" id="JAAGLI010000377">
    <property type="protein sequence ID" value="NEA23787.1"/>
    <property type="molecule type" value="Genomic_DNA"/>
</dbReference>